<feature type="chain" id="PRO_5001996286" description="endo-1,3(4)-beta-glucanase" evidence="6">
    <location>
        <begin position="22"/>
        <end position="316"/>
    </location>
</feature>
<dbReference type="OrthoDB" id="192832at2759"/>
<dbReference type="AlphaFoldDB" id="A0A0A2W1I2"/>
<dbReference type="SUPFAM" id="SSF49899">
    <property type="entry name" value="Concanavalin A-like lectins/glucanases"/>
    <property type="match status" value="1"/>
</dbReference>
<proteinExistence type="inferred from homology"/>
<evidence type="ECO:0000256" key="2">
    <source>
        <dbReference type="ARBA" id="ARBA00006865"/>
    </source>
</evidence>
<comment type="catalytic activity">
    <reaction evidence="1">
        <text>Endohydrolysis of (1-&gt;3)- or (1-&gt;4)-linkages in beta-D-glucans when the glucose residue whose reducing group is involved in the linkage to be hydrolyzed is itself substituted at C-3.</text>
        <dbReference type="EC" id="3.2.1.6"/>
    </reaction>
</comment>
<dbReference type="EMBL" id="ANFO01000128">
    <property type="protein sequence ID" value="KGQ12285.1"/>
    <property type="molecule type" value="Genomic_DNA"/>
</dbReference>
<protein>
    <recommendedName>
        <fullName evidence="3">endo-1,3(4)-beta-glucanase</fullName>
        <ecNumber evidence="3">3.2.1.6</ecNumber>
    </recommendedName>
</protein>
<evidence type="ECO:0000256" key="5">
    <source>
        <dbReference type="ARBA" id="ARBA00023295"/>
    </source>
</evidence>
<feature type="domain" description="GH16" evidence="7">
    <location>
        <begin position="29"/>
        <end position="278"/>
    </location>
</feature>
<gene>
    <name evidence="8" type="ORF">BBAD15_g1955</name>
</gene>
<reference evidence="8 9" key="1">
    <citation type="submission" date="2012-10" db="EMBL/GenBank/DDBJ databases">
        <title>Genome sequencing and analysis of entomopathogenic fungi Beauveria bassiana D1-5.</title>
        <authorList>
            <person name="Li Q."/>
            <person name="Wang L."/>
            <person name="Zhang Z."/>
            <person name="Wang Q."/>
            <person name="Ren J."/>
            <person name="Wang M."/>
            <person name="Xu W."/>
            <person name="Wang J."/>
            <person name="Lu Y."/>
            <person name="Du Q."/>
            <person name="Sun Z."/>
        </authorList>
    </citation>
    <scope>NUCLEOTIDE SEQUENCE [LARGE SCALE GENOMIC DNA]</scope>
    <source>
        <strain evidence="8 9">D1-5</strain>
    </source>
</reference>
<comment type="caution">
    <text evidence="8">The sequence shown here is derived from an EMBL/GenBank/DDBJ whole genome shotgun (WGS) entry which is preliminary data.</text>
</comment>
<name>A0A0A2W1I2_BEABA</name>
<feature type="signal peptide" evidence="6">
    <location>
        <begin position="1"/>
        <end position="21"/>
    </location>
</feature>
<keyword evidence="5" id="KW-0326">Glycosidase</keyword>
<evidence type="ECO:0000256" key="4">
    <source>
        <dbReference type="ARBA" id="ARBA00022801"/>
    </source>
</evidence>
<dbReference type="GO" id="GO:0009251">
    <property type="term" value="P:glucan catabolic process"/>
    <property type="evidence" value="ECO:0007669"/>
    <property type="project" value="TreeGrafter"/>
</dbReference>
<dbReference type="PANTHER" id="PTHR10963">
    <property type="entry name" value="GLYCOSYL HYDROLASE-RELATED"/>
    <property type="match status" value="1"/>
</dbReference>
<dbReference type="EC" id="3.2.1.6" evidence="3"/>
<dbReference type="STRING" id="1245745.A0A0A2W1I2"/>
<sequence>MVRSTLLLAVAATLLGQAVQANYALDTVYDQNNFFQEFIHFNKPDPTQGFVEYVDRPTAEGAGLSGIRDGAIYMGVDSTTVNPANGRRSIRVESQKTFTKGLFIADIAHMPSNTCGVWPAFWTFGPNWPTSGEIDIIEGVNTQTQNAITLHTKDRCQMSGASILANTFVGEVECNTATGCGQQTGDNQNYGDGFNAIGGGVYAMEWTDWQISVWFFPRSKIPEDIRNDSPQPLTWGAPSAGFSPGSTCDIGSAFKDHKIVFDTTFCGVWAGEVWAANAECSAKASSCRDYVAGNPQDFAQAYWSINHLKVFKAQSL</sequence>
<dbReference type="Pfam" id="PF26113">
    <property type="entry name" value="GH16_XgeA"/>
    <property type="match status" value="1"/>
</dbReference>
<dbReference type="InterPro" id="IPR000757">
    <property type="entry name" value="Beta-glucanase-like"/>
</dbReference>
<accession>A0A0A2W1I2</accession>
<evidence type="ECO:0000256" key="6">
    <source>
        <dbReference type="SAM" id="SignalP"/>
    </source>
</evidence>
<keyword evidence="6" id="KW-0732">Signal</keyword>
<dbReference type="GO" id="GO:0052861">
    <property type="term" value="F:endo-1,3(4)-beta-glucanase activity"/>
    <property type="evidence" value="ECO:0007669"/>
    <property type="project" value="UniProtKB-EC"/>
</dbReference>
<dbReference type="Proteomes" id="UP000030106">
    <property type="component" value="Unassembled WGS sequence"/>
</dbReference>
<comment type="similarity">
    <text evidence="2">Belongs to the glycosyl hydrolase 16 family.</text>
</comment>
<dbReference type="PANTHER" id="PTHR10963:SF24">
    <property type="entry name" value="GLYCOSIDASE C21B10.07-RELATED"/>
    <property type="match status" value="1"/>
</dbReference>
<evidence type="ECO:0000256" key="1">
    <source>
        <dbReference type="ARBA" id="ARBA00000124"/>
    </source>
</evidence>
<dbReference type="InterPro" id="IPR050546">
    <property type="entry name" value="Glycosyl_Hydrlase_16"/>
</dbReference>
<dbReference type="PROSITE" id="PS51762">
    <property type="entry name" value="GH16_2"/>
    <property type="match status" value="1"/>
</dbReference>
<dbReference type="CDD" id="cd02181">
    <property type="entry name" value="GH16_fungal_Lam16A_glucanase"/>
    <property type="match status" value="1"/>
</dbReference>
<dbReference type="HOGENOM" id="CLU_016972_1_1_1"/>
<dbReference type="FunFam" id="2.60.120.200:FF:000114">
    <property type="entry name" value="Probable endo-1,3(4)-beta-glucanase NFIA_089530"/>
    <property type="match status" value="1"/>
</dbReference>
<evidence type="ECO:0000256" key="3">
    <source>
        <dbReference type="ARBA" id="ARBA00012599"/>
    </source>
</evidence>
<organism evidence="8 9">
    <name type="scientific">Beauveria bassiana D1-5</name>
    <dbReference type="NCBI Taxonomy" id="1245745"/>
    <lineage>
        <taxon>Eukaryota</taxon>
        <taxon>Fungi</taxon>
        <taxon>Dikarya</taxon>
        <taxon>Ascomycota</taxon>
        <taxon>Pezizomycotina</taxon>
        <taxon>Sordariomycetes</taxon>
        <taxon>Hypocreomycetidae</taxon>
        <taxon>Hypocreales</taxon>
        <taxon>Cordycipitaceae</taxon>
        <taxon>Beauveria</taxon>
    </lineage>
</organism>
<keyword evidence="4" id="KW-0378">Hydrolase</keyword>
<evidence type="ECO:0000259" key="7">
    <source>
        <dbReference type="PROSITE" id="PS51762"/>
    </source>
</evidence>
<dbReference type="Gene3D" id="2.60.120.200">
    <property type="match status" value="1"/>
</dbReference>
<dbReference type="eggNOG" id="ENOG502RGZ1">
    <property type="taxonomic scope" value="Eukaryota"/>
</dbReference>
<evidence type="ECO:0000313" key="9">
    <source>
        <dbReference type="Proteomes" id="UP000030106"/>
    </source>
</evidence>
<evidence type="ECO:0000313" key="8">
    <source>
        <dbReference type="EMBL" id="KGQ12285.1"/>
    </source>
</evidence>
<dbReference type="InterPro" id="IPR013320">
    <property type="entry name" value="ConA-like_dom_sf"/>
</dbReference>